<dbReference type="PANTHER" id="PTHR11241">
    <property type="entry name" value="DEOXYURIDINE 5'-TRIPHOSPHATE NUCLEOTIDOHYDROLASE"/>
    <property type="match status" value="1"/>
</dbReference>
<evidence type="ECO:0000256" key="6">
    <source>
        <dbReference type="ARBA" id="ARBA00023080"/>
    </source>
</evidence>
<dbReference type="GO" id="GO:0004170">
    <property type="term" value="F:dUTP diphosphatase activity"/>
    <property type="evidence" value="ECO:0007669"/>
    <property type="project" value="UniProtKB-UniRule"/>
</dbReference>
<dbReference type="Pfam" id="PF00692">
    <property type="entry name" value="dUTPase"/>
    <property type="match status" value="1"/>
</dbReference>
<dbReference type="CDD" id="cd07557">
    <property type="entry name" value="trimeric_dUTPase"/>
    <property type="match status" value="1"/>
</dbReference>
<evidence type="ECO:0000256" key="3">
    <source>
        <dbReference type="ARBA" id="ARBA00022723"/>
    </source>
</evidence>
<gene>
    <name evidence="8" type="primary">dut</name>
    <name evidence="10" type="ORF">BBOH_1108</name>
</gene>
<dbReference type="PANTHER" id="PTHR11241:SF0">
    <property type="entry name" value="DEOXYURIDINE 5'-TRIPHOSPHATE NUCLEOTIDOHYDROLASE"/>
    <property type="match status" value="1"/>
</dbReference>
<dbReference type="AlphaFoldDB" id="A0A086ZG33"/>
<dbReference type="EC" id="3.6.1.23" evidence="8"/>
<feature type="binding site" evidence="8">
    <location>
        <begin position="75"/>
        <end position="77"/>
    </location>
    <ligand>
        <name>substrate</name>
    </ligand>
</feature>
<dbReference type="HAMAP" id="MF_00116">
    <property type="entry name" value="dUTPase_bact"/>
    <property type="match status" value="1"/>
</dbReference>
<feature type="binding site" evidence="8">
    <location>
        <position position="88"/>
    </location>
    <ligand>
        <name>substrate</name>
    </ligand>
</feature>
<dbReference type="eggNOG" id="COG0756">
    <property type="taxonomic scope" value="Bacteria"/>
</dbReference>
<name>A0A086ZG33_9BIFI</name>
<evidence type="ECO:0000256" key="4">
    <source>
        <dbReference type="ARBA" id="ARBA00022801"/>
    </source>
</evidence>
<dbReference type="SUPFAM" id="SSF51283">
    <property type="entry name" value="dUTPase-like"/>
    <property type="match status" value="1"/>
</dbReference>
<evidence type="ECO:0000256" key="7">
    <source>
        <dbReference type="ARBA" id="ARBA00047686"/>
    </source>
</evidence>
<evidence type="ECO:0000256" key="5">
    <source>
        <dbReference type="ARBA" id="ARBA00022842"/>
    </source>
</evidence>
<evidence type="ECO:0000313" key="11">
    <source>
        <dbReference type="Proteomes" id="UP000029096"/>
    </source>
</evidence>
<proteinExistence type="inferred from homology"/>
<keyword evidence="5 8" id="KW-0460">Magnesium</keyword>
<dbReference type="RefSeq" id="WP_033521078.1">
    <property type="nucleotide sequence ID" value="NZ_JDUS01000005.1"/>
</dbReference>
<comment type="catalytic activity">
    <reaction evidence="7 8">
        <text>dUTP + H2O = dUMP + diphosphate + H(+)</text>
        <dbReference type="Rhea" id="RHEA:10248"/>
        <dbReference type="ChEBI" id="CHEBI:15377"/>
        <dbReference type="ChEBI" id="CHEBI:15378"/>
        <dbReference type="ChEBI" id="CHEBI:33019"/>
        <dbReference type="ChEBI" id="CHEBI:61555"/>
        <dbReference type="ChEBI" id="CHEBI:246422"/>
        <dbReference type="EC" id="3.6.1.23"/>
    </reaction>
</comment>
<dbReference type="Proteomes" id="UP000029096">
    <property type="component" value="Unassembled WGS sequence"/>
</dbReference>
<dbReference type="InterPro" id="IPR036157">
    <property type="entry name" value="dUTPase-like_sf"/>
</dbReference>
<evidence type="ECO:0000256" key="8">
    <source>
        <dbReference type="HAMAP-Rule" id="MF_00116"/>
    </source>
</evidence>
<keyword evidence="3 8" id="KW-0479">Metal-binding</keyword>
<comment type="caution">
    <text evidence="8">Lacks conserved residue(s) required for the propagation of feature annotation.</text>
</comment>
<comment type="function">
    <text evidence="8">This enzyme is involved in nucleotide metabolism: it produces dUMP, the immediate precursor of thymidine nucleotides and it decreases the intracellular concentration of dUTP so that uracil cannot be incorporated into DNA.</text>
</comment>
<dbReference type="FunFam" id="2.70.40.10:FF:000008">
    <property type="entry name" value="Deoxyuridine 5'-triphosphate nucleotidohydrolase"/>
    <property type="match status" value="1"/>
</dbReference>
<accession>A0A086ZG33</accession>
<dbReference type="GO" id="GO:0046081">
    <property type="term" value="P:dUTP catabolic process"/>
    <property type="evidence" value="ECO:0007669"/>
    <property type="project" value="InterPro"/>
</dbReference>
<evidence type="ECO:0000256" key="1">
    <source>
        <dbReference type="ARBA" id="ARBA00001946"/>
    </source>
</evidence>
<keyword evidence="4 8" id="KW-0378">Hydrolase</keyword>
<comment type="similarity">
    <text evidence="2 8">Belongs to the dUTPase family.</text>
</comment>
<keyword evidence="11" id="KW-1185">Reference proteome</keyword>
<dbReference type="InterPro" id="IPR033704">
    <property type="entry name" value="dUTPase_trimeric"/>
</dbReference>
<protein>
    <recommendedName>
        <fullName evidence="8">Deoxyuridine 5'-triphosphate nucleotidohydrolase</fullName>
        <shortName evidence="8">dUTPase</shortName>
        <ecNumber evidence="8">3.6.1.23</ecNumber>
    </recommendedName>
    <alternativeName>
        <fullName evidence="8">dUTP pyrophosphatase</fullName>
    </alternativeName>
</protein>
<reference evidence="10 11" key="1">
    <citation type="submission" date="2014-03" db="EMBL/GenBank/DDBJ databases">
        <title>Genomics of Bifidobacteria.</title>
        <authorList>
            <person name="Ventura M."/>
            <person name="Milani C."/>
            <person name="Lugli G.A."/>
        </authorList>
    </citation>
    <scope>NUCLEOTIDE SEQUENCE [LARGE SCALE GENOMIC DNA]</scope>
    <source>
        <strain evidence="10 11">DSM 22767</strain>
    </source>
</reference>
<evidence type="ECO:0000313" key="10">
    <source>
        <dbReference type="EMBL" id="KFI45483.1"/>
    </source>
</evidence>
<comment type="caution">
    <text evidence="10">The sequence shown here is derived from an EMBL/GenBank/DDBJ whole genome shotgun (WGS) entry which is preliminary data.</text>
</comment>
<dbReference type="NCBIfam" id="NF001862">
    <property type="entry name" value="PRK00601.1"/>
    <property type="match status" value="1"/>
</dbReference>
<keyword evidence="6 8" id="KW-0546">Nucleotide metabolism</keyword>
<sequence length="160" mass="17172">MAYDERYDEPENIEVLIAAVEGQGIKVPTYSHAGDAGADLMTTIEFSLKPFERALVPTGVRIALPNGYVGLVHPRSGLAVKQGVTVLNGPGTIDAGYRGEIKVPLINLDPRRTAVFHTGDRIAQLVIQRYVEARFVPAQVLPGSDRSERGFGSTGVSGAR</sequence>
<feature type="domain" description="dUTPase-like" evidence="9">
    <location>
        <begin position="25"/>
        <end position="155"/>
    </location>
</feature>
<dbReference type="Gene3D" id="2.70.40.10">
    <property type="match status" value="1"/>
</dbReference>
<dbReference type="EMBL" id="JGYP01000002">
    <property type="protein sequence ID" value="KFI45483.1"/>
    <property type="molecule type" value="Genomic_DNA"/>
</dbReference>
<dbReference type="NCBIfam" id="TIGR00576">
    <property type="entry name" value="dut"/>
    <property type="match status" value="1"/>
</dbReference>
<evidence type="ECO:0000259" key="9">
    <source>
        <dbReference type="Pfam" id="PF00692"/>
    </source>
</evidence>
<comment type="cofactor">
    <cofactor evidence="1 8">
        <name>Mg(2+)</name>
        <dbReference type="ChEBI" id="CHEBI:18420"/>
    </cofactor>
</comment>
<dbReference type="STRING" id="1437606.BBOH_1108"/>
<dbReference type="GO" id="GO:0000287">
    <property type="term" value="F:magnesium ion binding"/>
    <property type="evidence" value="ECO:0007669"/>
    <property type="project" value="UniProtKB-UniRule"/>
</dbReference>
<dbReference type="OrthoDB" id="9809956at2"/>
<evidence type="ECO:0000256" key="2">
    <source>
        <dbReference type="ARBA" id="ARBA00006581"/>
    </source>
</evidence>
<dbReference type="InterPro" id="IPR008181">
    <property type="entry name" value="dUTPase"/>
</dbReference>
<feature type="binding site" evidence="8">
    <location>
        <begin position="92"/>
        <end position="94"/>
    </location>
    <ligand>
        <name>substrate</name>
    </ligand>
</feature>
<comment type="pathway">
    <text evidence="8">Pyrimidine metabolism; dUMP biosynthesis; dUMP from dCTP (dUTP route): step 2/2.</text>
</comment>
<organism evidence="10 11">
    <name type="scientific">Bifidobacterium bohemicum DSM 22767</name>
    <dbReference type="NCBI Taxonomy" id="1437606"/>
    <lineage>
        <taxon>Bacteria</taxon>
        <taxon>Bacillati</taxon>
        <taxon>Actinomycetota</taxon>
        <taxon>Actinomycetes</taxon>
        <taxon>Bifidobacteriales</taxon>
        <taxon>Bifidobacteriaceae</taxon>
        <taxon>Bifidobacterium</taxon>
    </lineage>
</organism>
<dbReference type="InterPro" id="IPR029054">
    <property type="entry name" value="dUTPase-like"/>
</dbReference>
<dbReference type="UniPathway" id="UPA00610">
    <property type="reaction ID" value="UER00666"/>
</dbReference>
<dbReference type="GO" id="GO:0006226">
    <property type="term" value="P:dUMP biosynthetic process"/>
    <property type="evidence" value="ECO:0007669"/>
    <property type="project" value="UniProtKB-UniRule"/>
</dbReference>